<dbReference type="SUPFAM" id="SSF55486">
    <property type="entry name" value="Metalloproteases ('zincins'), catalytic domain"/>
    <property type="match status" value="1"/>
</dbReference>
<feature type="region of interest" description="Disordered" evidence="1">
    <location>
        <begin position="1"/>
        <end position="23"/>
    </location>
</feature>
<protein>
    <recommendedName>
        <fullName evidence="4">Peptidase metallopeptidase domain-containing protein</fullName>
    </recommendedName>
</protein>
<dbReference type="HOGENOM" id="CLU_069189_0_0_1"/>
<accession>A0A0D2EAX0</accession>
<dbReference type="AlphaFoldDB" id="A0A0D2EAX0"/>
<dbReference type="Gene3D" id="3.40.390.10">
    <property type="entry name" value="Collagenase (Catalytic Domain)"/>
    <property type="match status" value="1"/>
</dbReference>
<evidence type="ECO:0000313" key="2">
    <source>
        <dbReference type="EMBL" id="KIW87291.1"/>
    </source>
</evidence>
<dbReference type="GO" id="GO:0008237">
    <property type="term" value="F:metallopeptidase activity"/>
    <property type="evidence" value="ECO:0007669"/>
    <property type="project" value="InterPro"/>
</dbReference>
<evidence type="ECO:0000313" key="3">
    <source>
        <dbReference type="Proteomes" id="UP000053789"/>
    </source>
</evidence>
<gene>
    <name evidence="2" type="ORF">Z519_12194</name>
</gene>
<organism evidence="2 3">
    <name type="scientific">Cladophialophora bantiana (strain ATCC 10958 / CBS 173.52 / CDC B-1940 / NIH 8579)</name>
    <name type="common">Xylohypha bantiana</name>
    <dbReference type="NCBI Taxonomy" id="1442370"/>
    <lineage>
        <taxon>Eukaryota</taxon>
        <taxon>Fungi</taxon>
        <taxon>Dikarya</taxon>
        <taxon>Ascomycota</taxon>
        <taxon>Pezizomycotina</taxon>
        <taxon>Eurotiomycetes</taxon>
        <taxon>Chaetothyriomycetidae</taxon>
        <taxon>Chaetothyriales</taxon>
        <taxon>Herpotrichiellaceae</taxon>
        <taxon>Cladophialophora</taxon>
    </lineage>
</organism>
<reference evidence="2" key="1">
    <citation type="submission" date="2015-01" db="EMBL/GenBank/DDBJ databases">
        <title>The Genome Sequence of Cladophialophora bantiana CBS 173.52.</title>
        <authorList>
            <consortium name="The Broad Institute Genomics Platform"/>
            <person name="Cuomo C."/>
            <person name="de Hoog S."/>
            <person name="Gorbushina A."/>
            <person name="Stielow B."/>
            <person name="Teixiera M."/>
            <person name="Abouelleil A."/>
            <person name="Chapman S.B."/>
            <person name="Priest M."/>
            <person name="Young S.K."/>
            <person name="Wortman J."/>
            <person name="Nusbaum C."/>
            <person name="Birren B."/>
        </authorList>
    </citation>
    <scope>NUCLEOTIDE SEQUENCE [LARGE SCALE GENOMIC DNA]</scope>
    <source>
        <strain evidence="2">CBS 173.52</strain>
    </source>
</reference>
<dbReference type="VEuPathDB" id="FungiDB:Z519_12194"/>
<evidence type="ECO:0000256" key="1">
    <source>
        <dbReference type="SAM" id="MobiDB-lite"/>
    </source>
</evidence>
<evidence type="ECO:0008006" key="4">
    <source>
        <dbReference type="Google" id="ProtNLM"/>
    </source>
</evidence>
<keyword evidence="3" id="KW-1185">Reference proteome</keyword>
<proteinExistence type="predicted"/>
<dbReference type="GeneID" id="27705122"/>
<name>A0A0D2EAX0_CLAB1</name>
<feature type="region of interest" description="Disordered" evidence="1">
    <location>
        <begin position="36"/>
        <end position="58"/>
    </location>
</feature>
<dbReference type="Proteomes" id="UP000053789">
    <property type="component" value="Unassembled WGS sequence"/>
</dbReference>
<dbReference type="RefSeq" id="XP_016613960.1">
    <property type="nucleotide sequence ID" value="XM_016769901.1"/>
</dbReference>
<dbReference type="EMBL" id="KN847005">
    <property type="protein sequence ID" value="KIW87291.1"/>
    <property type="molecule type" value="Genomic_DNA"/>
</dbReference>
<sequence length="268" mass="29768">MSEPKVLTPGTRQGRKDRIRGFTEGPAGEALAILNPKKAKSMKSGHKEGSALKPGTTFGCSTQKPVPVQLDTDSSLLRIFVGLFVSVTRWKKNSTVNFATYVNGYPGGEDDAIYAANALNEAAEEWNRKSVGVTFKWVDKLEDANFVLAYGGNLGDVVAEAYFPNQKDLNIVYVYKRGFDADTKPELHKFFLHELGHVLGLRHEFAPELERDTGAVLWGRRNPISVMTYRDGIAPEIQDSDVTDTKTFIEFDGDKIGNQPLYTYEPDN</sequence>
<dbReference type="InterPro" id="IPR024079">
    <property type="entry name" value="MetalloPept_cat_dom_sf"/>
</dbReference>
<dbReference type="OrthoDB" id="406838at2759"/>